<sequence>MPNLNLEKLNSLAGFVGAALVDGDSGMALAMVGGGNINLELAAAGNTEVVRAKRRVAEQLGLSDTLEDLLITLTTQYHLIRPLESNPLLFLYVVMDRSKANLAMSRHELKAFEKTLDFS</sequence>
<dbReference type="RefSeq" id="WP_068848577.1">
    <property type="nucleotide sequence ID" value="NZ_CP016294.1"/>
</dbReference>
<organism evidence="1 2">
    <name type="scientific">Stenotrophomonas rhizophila</name>
    <dbReference type="NCBI Taxonomy" id="216778"/>
    <lineage>
        <taxon>Bacteria</taxon>
        <taxon>Pseudomonadati</taxon>
        <taxon>Pseudomonadota</taxon>
        <taxon>Gammaproteobacteria</taxon>
        <taxon>Lysobacterales</taxon>
        <taxon>Lysobacteraceae</taxon>
        <taxon>Stenotrophomonas</taxon>
    </lineage>
</organism>
<accession>A0AAP5EF49</accession>
<dbReference type="KEGG" id="srh:BAY15_0435"/>
<evidence type="ECO:0000313" key="2">
    <source>
        <dbReference type="Proteomes" id="UP001226084"/>
    </source>
</evidence>
<reference evidence="1" key="1">
    <citation type="submission" date="2023-07" db="EMBL/GenBank/DDBJ databases">
        <title>Functional and genomic diversity of the sorghum phyllosphere microbiome.</title>
        <authorList>
            <person name="Shade A."/>
        </authorList>
    </citation>
    <scope>NUCLEOTIDE SEQUENCE</scope>
    <source>
        <strain evidence="1">SORGH_AS_0457</strain>
    </source>
</reference>
<name>A0AAP5EF49_9GAMM</name>
<dbReference type="SUPFAM" id="SSF103196">
    <property type="entry name" value="Roadblock/LC7 domain"/>
    <property type="match status" value="1"/>
</dbReference>
<dbReference type="Proteomes" id="UP001226084">
    <property type="component" value="Unassembled WGS sequence"/>
</dbReference>
<protein>
    <submittedName>
        <fullName evidence="1">Regulator of Ras-like GTPase activity (Roadblock/LC7/MglB family)</fullName>
    </submittedName>
</protein>
<gene>
    <name evidence="1" type="ORF">QE424_003350</name>
</gene>
<dbReference type="AlphaFoldDB" id="A0AAP5EF49"/>
<evidence type="ECO:0000313" key="1">
    <source>
        <dbReference type="EMBL" id="MDQ1110191.1"/>
    </source>
</evidence>
<dbReference type="EMBL" id="JAUTAS010000001">
    <property type="protein sequence ID" value="MDQ1110191.1"/>
    <property type="molecule type" value="Genomic_DNA"/>
</dbReference>
<comment type="caution">
    <text evidence="1">The sequence shown here is derived from an EMBL/GenBank/DDBJ whole genome shotgun (WGS) entry which is preliminary data.</text>
</comment>
<proteinExistence type="predicted"/>